<dbReference type="OrthoDB" id="5978656at2759"/>
<dbReference type="Proteomes" id="UP000812966">
    <property type="component" value="Unassembled WGS sequence"/>
</dbReference>
<name>A0A8K0JPY4_9TREE</name>
<dbReference type="PANTHER" id="PTHR43092">
    <property type="entry name" value="L-CYSTEINE DESULFHYDRASE"/>
    <property type="match status" value="1"/>
</dbReference>
<keyword evidence="1" id="KW-0663">Pyridoxal phosphate</keyword>
<dbReference type="InterPro" id="IPR015424">
    <property type="entry name" value="PyrdxlP-dep_Trfase"/>
</dbReference>
<evidence type="ECO:0000256" key="1">
    <source>
        <dbReference type="ARBA" id="ARBA00022898"/>
    </source>
</evidence>
<dbReference type="EMBL" id="JABELV010000023">
    <property type="protein sequence ID" value="KAG7562957.1"/>
    <property type="molecule type" value="Genomic_DNA"/>
</dbReference>
<gene>
    <name evidence="3" type="ORF">FFLO_01647</name>
</gene>
<dbReference type="InterPro" id="IPR000192">
    <property type="entry name" value="Aminotrans_V_dom"/>
</dbReference>
<proteinExistence type="predicted"/>
<sequence>MTTETKQTKSFGHTMRDEFLFDEKWTNLNHGKLPYVGSYGTYPKSVRKVFLDYQLAQESQPDNFVRFNSTAPLLRARQAIADLVQAPLETVTFVQNASTGTNIVLRNLEWEEGDVILTCETIYGAANKTVQYICETTPAETVHYVFNQPMTESDLLSGFRKKIQDVSSESGGKRRVKLAVFDSISSMPGVRWPWEKLVGICKEEGVLSCVDGAHGIGAIELKLGEVDPDFFVSNCHKWLYVPKSVAMFYVPVRNQHLIRSTLPTSFGLVPKDTSIKPTIVPRPDSGLGDSAYISNFAYYGTLDNSAIYCVPEAVRFRKEVCGGEDKIRRYCRELVWEGSEIVASTLGTRMMDVPSQDSPMANVLLPLALTSEGKLVLDVKASVEPNKAEVSSAQIVDWLGRTMVERYDTFMATMEYQGSMWVRLSGQIYLEREDFVKAGEILKTLCGEVRAGAVGRV</sequence>
<dbReference type="AlphaFoldDB" id="A0A8K0JPY4"/>
<protein>
    <recommendedName>
        <fullName evidence="2">Aminotransferase class V domain-containing protein</fullName>
    </recommendedName>
</protein>
<dbReference type="SUPFAM" id="SSF53383">
    <property type="entry name" value="PLP-dependent transferases"/>
    <property type="match status" value="1"/>
</dbReference>
<dbReference type="Pfam" id="PF00266">
    <property type="entry name" value="Aminotran_5"/>
    <property type="match status" value="1"/>
</dbReference>
<reference evidence="3" key="1">
    <citation type="submission" date="2020-04" db="EMBL/GenBank/DDBJ databases">
        <title>Analysis of mating type loci in Filobasidium floriforme.</title>
        <authorList>
            <person name="Nowrousian M."/>
        </authorList>
    </citation>
    <scope>NUCLEOTIDE SEQUENCE</scope>
    <source>
        <strain evidence="3">CBS 6242</strain>
    </source>
</reference>
<dbReference type="Gene3D" id="3.40.640.10">
    <property type="entry name" value="Type I PLP-dependent aspartate aminotransferase-like (Major domain)"/>
    <property type="match status" value="1"/>
</dbReference>
<evidence type="ECO:0000313" key="3">
    <source>
        <dbReference type="EMBL" id="KAG7562957.1"/>
    </source>
</evidence>
<feature type="domain" description="Aminotransferase class V" evidence="2">
    <location>
        <begin position="70"/>
        <end position="252"/>
    </location>
</feature>
<keyword evidence="4" id="KW-1185">Reference proteome</keyword>
<accession>A0A8K0JPY4</accession>
<evidence type="ECO:0000259" key="2">
    <source>
        <dbReference type="Pfam" id="PF00266"/>
    </source>
</evidence>
<organism evidence="3 4">
    <name type="scientific">Filobasidium floriforme</name>
    <dbReference type="NCBI Taxonomy" id="5210"/>
    <lineage>
        <taxon>Eukaryota</taxon>
        <taxon>Fungi</taxon>
        <taxon>Dikarya</taxon>
        <taxon>Basidiomycota</taxon>
        <taxon>Agaricomycotina</taxon>
        <taxon>Tremellomycetes</taxon>
        <taxon>Filobasidiales</taxon>
        <taxon>Filobasidiaceae</taxon>
        <taxon>Filobasidium</taxon>
    </lineage>
</organism>
<dbReference type="InterPro" id="IPR015421">
    <property type="entry name" value="PyrdxlP-dep_Trfase_major"/>
</dbReference>
<dbReference type="PANTHER" id="PTHR43092:SF2">
    <property type="entry name" value="HERCYNYLCYSTEINE SULFOXIDE LYASE"/>
    <property type="match status" value="1"/>
</dbReference>
<evidence type="ECO:0000313" key="4">
    <source>
        <dbReference type="Proteomes" id="UP000812966"/>
    </source>
</evidence>
<comment type="caution">
    <text evidence="3">The sequence shown here is derived from an EMBL/GenBank/DDBJ whole genome shotgun (WGS) entry which is preliminary data.</text>
</comment>